<feature type="transmembrane region" description="Helical" evidence="1">
    <location>
        <begin position="47"/>
        <end position="70"/>
    </location>
</feature>
<dbReference type="EMBL" id="PRLM01000006">
    <property type="protein sequence ID" value="RYC74430.1"/>
    <property type="molecule type" value="Genomic_DNA"/>
</dbReference>
<protein>
    <recommendedName>
        <fullName evidence="4">SMODS and SLOG-associating 2TM effector domain-containing protein</fullName>
    </recommendedName>
</protein>
<evidence type="ECO:0008006" key="4">
    <source>
        <dbReference type="Google" id="ProtNLM"/>
    </source>
</evidence>
<evidence type="ECO:0000313" key="2">
    <source>
        <dbReference type="EMBL" id="RYC74430.1"/>
    </source>
</evidence>
<feature type="transmembrane region" description="Helical" evidence="1">
    <location>
        <begin position="76"/>
        <end position="96"/>
    </location>
</feature>
<reference evidence="2 3" key="1">
    <citation type="journal article" date="2018" name="bioRxiv">
        <title>Evidence of independent acquisition and adaption of ultra-small bacteria to human hosts across the highly diverse yet reduced genomes of the phylum Saccharibacteria.</title>
        <authorList>
            <person name="McLean J.S."/>
            <person name="Bor B."/>
            <person name="To T.T."/>
            <person name="Liu Q."/>
            <person name="Kearns K.A."/>
            <person name="Solden L.M."/>
            <person name="Wrighton K.C."/>
            <person name="He X."/>
            <person name="Shi W."/>
        </authorList>
    </citation>
    <scope>NUCLEOTIDE SEQUENCE [LARGE SCALE GENOMIC DNA]</scope>
    <source>
        <strain evidence="2 3">TM7_G3_2_Rum_HOT_351B</strain>
    </source>
</reference>
<sequence>MKNGTVDKYINISVDKLHELRRNLIRDIAIGERERRDRKKMRPRSGWIWNSFGTGFWLSIVLLGAFIYAIHASIITNYHIIIFVIIVIAILLSNGIDETNKKIEIRQTGEKDVDSILETGIGHARRYLKEIDELLLDAGEIHIDTDSEISQVIADLDAASSAKDR</sequence>
<reference evidence="2 3" key="2">
    <citation type="journal article" date="2020" name="Cell Rep.">
        <title>Acquisition and Adaptation of Ultra-small Parasitic Reduced Genome Bacteria to Mammalian Hosts.</title>
        <authorList>
            <person name="McLean J.S."/>
            <person name="Bor B."/>
            <person name="Kerns K.A."/>
            <person name="Liu Q."/>
            <person name="To T.T."/>
            <person name="Solden L."/>
            <person name="Hendrickson E.L."/>
            <person name="Wrighton K."/>
            <person name="Shi W."/>
            <person name="He X."/>
        </authorList>
    </citation>
    <scope>NUCLEOTIDE SEQUENCE [LARGE SCALE GENOMIC DNA]</scope>
    <source>
        <strain evidence="2 3">TM7_G3_2_Rum_HOT_351B</strain>
    </source>
</reference>
<comment type="caution">
    <text evidence="2">The sequence shown here is derived from an EMBL/GenBank/DDBJ whole genome shotgun (WGS) entry which is preliminary data.</text>
</comment>
<accession>A0ABY0FKZ4</accession>
<keyword evidence="1" id="KW-0472">Membrane</keyword>
<evidence type="ECO:0000256" key="1">
    <source>
        <dbReference type="SAM" id="Phobius"/>
    </source>
</evidence>
<name>A0ABY0FKZ4_9BACT</name>
<organism evidence="2 3">
    <name type="scientific">Candidatus Nanosyncoccus alces</name>
    <dbReference type="NCBI Taxonomy" id="2171997"/>
    <lineage>
        <taxon>Bacteria</taxon>
        <taxon>Candidatus Saccharimonadota</taxon>
        <taxon>Candidatus Nanosyncoccalia</taxon>
        <taxon>Candidatus Nanosyncoccales</taxon>
        <taxon>Candidatus Nanosyncoccaceae</taxon>
        <taxon>Candidatus Nanosyncoccus</taxon>
    </lineage>
</organism>
<keyword evidence="1" id="KW-0812">Transmembrane</keyword>
<proteinExistence type="predicted"/>
<keyword evidence="1" id="KW-1133">Transmembrane helix</keyword>
<evidence type="ECO:0000313" key="3">
    <source>
        <dbReference type="Proteomes" id="UP001191019"/>
    </source>
</evidence>
<dbReference type="Proteomes" id="UP001191019">
    <property type="component" value="Unassembled WGS sequence"/>
</dbReference>
<keyword evidence="3" id="KW-1185">Reference proteome</keyword>
<dbReference type="RefSeq" id="WP_129735208.1">
    <property type="nucleotide sequence ID" value="NZ_PRLM01000006.1"/>
</dbReference>
<gene>
    <name evidence="2" type="ORF">G3RUM_00585</name>
</gene>